<accession>A0A9P5XQF7</accession>
<name>A0A9P5XQF7_9AGAR</name>
<organism evidence="3 4">
    <name type="scientific">Macrolepiota fuliginosa MF-IS2</name>
    <dbReference type="NCBI Taxonomy" id="1400762"/>
    <lineage>
        <taxon>Eukaryota</taxon>
        <taxon>Fungi</taxon>
        <taxon>Dikarya</taxon>
        <taxon>Basidiomycota</taxon>
        <taxon>Agaricomycotina</taxon>
        <taxon>Agaricomycetes</taxon>
        <taxon>Agaricomycetidae</taxon>
        <taxon>Agaricales</taxon>
        <taxon>Agaricineae</taxon>
        <taxon>Agaricaceae</taxon>
        <taxon>Macrolepiota</taxon>
    </lineage>
</organism>
<keyword evidence="1" id="KW-1133">Transmembrane helix</keyword>
<evidence type="ECO:0000256" key="1">
    <source>
        <dbReference type="SAM" id="Phobius"/>
    </source>
</evidence>
<dbReference type="InterPro" id="IPR045340">
    <property type="entry name" value="DUF6533"/>
</dbReference>
<feature type="transmembrane region" description="Helical" evidence="1">
    <location>
        <begin position="101"/>
        <end position="119"/>
    </location>
</feature>
<feature type="transmembrane region" description="Helical" evidence="1">
    <location>
        <begin position="50"/>
        <end position="72"/>
    </location>
</feature>
<evidence type="ECO:0000313" key="4">
    <source>
        <dbReference type="Proteomes" id="UP000807342"/>
    </source>
</evidence>
<protein>
    <recommendedName>
        <fullName evidence="2">DUF6533 domain-containing protein</fullName>
    </recommendedName>
</protein>
<dbReference type="Proteomes" id="UP000807342">
    <property type="component" value="Unassembled WGS sequence"/>
</dbReference>
<feature type="transmembrane region" description="Helical" evidence="1">
    <location>
        <begin position="140"/>
        <end position="159"/>
    </location>
</feature>
<comment type="caution">
    <text evidence="3">The sequence shown here is derived from an EMBL/GenBank/DDBJ whole genome shotgun (WGS) entry which is preliminary data.</text>
</comment>
<sequence length="253" mass="28988">MEMRLIWRWEWSFTKAVYLLNRYLVIVDFVLNCFRSYGERVPGCKPLFQAIAVIYVIGLGLSEYTLAVRVCVVWKMNRIVTTFLASVCVIGFTWALTSFSIVIHSIGLFTFLPSAYPTIQGYRSIYEHTDLVKHIYVEGVLFYVYLLAVDIICVTLQLTFPDGMFLFWIPVRTLRSILAARALLHLREYSKPNTQGVSTTYTTGSAAEEVSSYPILLQPHRIEWPLVHSLFIFIALSIIPFNFDNASRSSSIV</sequence>
<keyword evidence="1" id="KW-0472">Membrane</keyword>
<keyword evidence="1" id="KW-0812">Transmembrane</keyword>
<evidence type="ECO:0000259" key="2">
    <source>
        <dbReference type="Pfam" id="PF20151"/>
    </source>
</evidence>
<proteinExistence type="predicted"/>
<dbReference type="EMBL" id="MU151061">
    <property type="protein sequence ID" value="KAF9453406.1"/>
    <property type="molecule type" value="Genomic_DNA"/>
</dbReference>
<evidence type="ECO:0000313" key="3">
    <source>
        <dbReference type="EMBL" id="KAF9453406.1"/>
    </source>
</evidence>
<feature type="domain" description="DUF6533" evidence="2">
    <location>
        <begin position="2"/>
        <end position="27"/>
    </location>
</feature>
<feature type="transmembrane region" description="Helical" evidence="1">
    <location>
        <begin position="224"/>
        <end position="243"/>
    </location>
</feature>
<gene>
    <name evidence="3" type="ORF">P691DRAFT_40863</name>
</gene>
<reference evidence="3" key="1">
    <citation type="submission" date="2020-11" db="EMBL/GenBank/DDBJ databases">
        <authorList>
            <consortium name="DOE Joint Genome Institute"/>
            <person name="Ahrendt S."/>
            <person name="Riley R."/>
            <person name="Andreopoulos W."/>
            <person name="Labutti K."/>
            <person name="Pangilinan J."/>
            <person name="Ruiz-Duenas F.J."/>
            <person name="Barrasa J.M."/>
            <person name="Sanchez-Garcia M."/>
            <person name="Camarero S."/>
            <person name="Miyauchi S."/>
            <person name="Serrano A."/>
            <person name="Linde D."/>
            <person name="Babiker R."/>
            <person name="Drula E."/>
            <person name="Ayuso-Fernandez I."/>
            <person name="Pacheco R."/>
            <person name="Padilla G."/>
            <person name="Ferreira P."/>
            <person name="Barriuso J."/>
            <person name="Kellner H."/>
            <person name="Castanera R."/>
            <person name="Alfaro M."/>
            <person name="Ramirez L."/>
            <person name="Pisabarro A.G."/>
            <person name="Kuo A."/>
            <person name="Tritt A."/>
            <person name="Lipzen A."/>
            <person name="He G."/>
            <person name="Yan M."/>
            <person name="Ng V."/>
            <person name="Cullen D."/>
            <person name="Martin F."/>
            <person name="Rosso M.-N."/>
            <person name="Henrissat B."/>
            <person name="Hibbett D."/>
            <person name="Martinez A.T."/>
            <person name="Grigoriev I.V."/>
        </authorList>
    </citation>
    <scope>NUCLEOTIDE SEQUENCE</scope>
    <source>
        <strain evidence="3">MF-IS2</strain>
    </source>
</reference>
<keyword evidence="4" id="KW-1185">Reference proteome</keyword>
<dbReference type="AlphaFoldDB" id="A0A9P5XQF7"/>
<dbReference type="Pfam" id="PF20151">
    <property type="entry name" value="DUF6533"/>
    <property type="match status" value="1"/>
</dbReference>
<dbReference type="OrthoDB" id="2745134at2759"/>
<feature type="transmembrane region" description="Helical" evidence="1">
    <location>
        <begin position="79"/>
        <end position="95"/>
    </location>
</feature>